<feature type="transmembrane region" description="Helical" evidence="8">
    <location>
        <begin position="29"/>
        <end position="47"/>
    </location>
</feature>
<dbReference type="RefSeq" id="WP_097778267.1">
    <property type="nucleotide sequence ID" value="NZ_CABMES010000006.1"/>
</dbReference>
<keyword evidence="6 8" id="KW-0472">Membrane</keyword>
<name>A0A2A6Z8L1_9FIRM</name>
<feature type="transmembrane region" description="Helical" evidence="8">
    <location>
        <begin position="118"/>
        <end position="138"/>
    </location>
</feature>
<feature type="domain" description="Threonine/Serine exporter ThrE" evidence="9">
    <location>
        <begin position="7"/>
        <end position="132"/>
    </location>
</feature>
<evidence type="ECO:0000313" key="11">
    <source>
        <dbReference type="Proteomes" id="UP000220752"/>
    </source>
</evidence>
<protein>
    <recommendedName>
        <fullName evidence="9">Threonine/Serine exporter ThrE domain-containing protein</fullName>
    </recommendedName>
</protein>
<keyword evidence="2" id="KW-1003">Cell membrane</keyword>
<keyword evidence="11" id="KW-1185">Reference proteome</keyword>
<dbReference type="PANTHER" id="PTHR34390">
    <property type="entry name" value="UPF0442 PROTEIN YJJB-RELATED"/>
    <property type="match status" value="1"/>
</dbReference>
<comment type="similarity">
    <text evidence="7">Belongs to the ThrE exporter (TC 2.A.79) family.</text>
</comment>
<evidence type="ECO:0000256" key="1">
    <source>
        <dbReference type="ARBA" id="ARBA00004651"/>
    </source>
</evidence>
<accession>A0A2A6Z8L1</accession>
<evidence type="ECO:0000313" key="10">
    <source>
        <dbReference type="EMBL" id="PDX57692.1"/>
    </source>
</evidence>
<comment type="caution">
    <text evidence="10">The sequence shown here is derived from an EMBL/GenBank/DDBJ whole genome shotgun (WGS) entry which is preliminary data.</text>
</comment>
<keyword evidence="5 8" id="KW-1133">Transmembrane helix</keyword>
<organism evidence="10 11">
    <name type="scientific">Faecalibacterium langellae</name>
    <dbReference type="NCBI Taxonomy" id="3435293"/>
    <lineage>
        <taxon>Bacteria</taxon>
        <taxon>Bacillati</taxon>
        <taxon>Bacillota</taxon>
        <taxon>Clostridia</taxon>
        <taxon>Eubacteriales</taxon>
        <taxon>Oscillospiraceae</taxon>
        <taxon>Faecalibacterium</taxon>
    </lineage>
</organism>
<sequence length="153" mass="16031">MIQVFSQLLSAALGSVGFGLIFNLNRRYLPAAGVGGLLAWLAYLLAANTLRSVFLANLLAGFCTALYAEILARCCNAPSTPFFITAAIPLIPGSTLYYCMNAVVSNDLSAAGHFGEQTFLAALGIAGGMAIAWCLADLSRKLHALAIRSSGKQ</sequence>
<gene>
    <name evidence="10" type="ORF">CGS46_14425</name>
</gene>
<dbReference type="EMBL" id="NMTQ01000037">
    <property type="protein sequence ID" value="PDX57692.1"/>
    <property type="molecule type" value="Genomic_DNA"/>
</dbReference>
<feature type="transmembrane region" description="Helical" evidence="8">
    <location>
        <begin position="53"/>
        <end position="72"/>
    </location>
</feature>
<dbReference type="Pfam" id="PF12821">
    <property type="entry name" value="ThrE_2"/>
    <property type="match status" value="1"/>
</dbReference>
<dbReference type="Proteomes" id="UP000220752">
    <property type="component" value="Unassembled WGS sequence"/>
</dbReference>
<evidence type="ECO:0000256" key="8">
    <source>
        <dbReference type="SAM" id="Phobius"/>
    </source>
</evidence>
<comment type="subcellular location">
    <subcellularLocation>
        <location evidence="1">Cell membrane</location>
        <topology evidence="1">Multi-pass membrane protein</topology>
    </subcellularLocation>
</comment>
<feature type="transmembrane region" description="Helical" evidence="8">
    <location>
        <begin position="6"/>
        <end position="22"/>
    </location>
</feature>
<dbReference type="InterPro" id="IPR050539">
    <property type="entry name" value="ThrE_Dicarb/AminoAcid_Exp"/>
</dbReference>
<feature type="transmembrane region" description="Helical" evidence="8">
    <location>
        <begin position="79"/>
        <end position="98"/>
    </location>
</feature>
<evidence type="ECO:0000256" key="4">
    <source>
        <dbReference type="ARBA" id="ARBA00022692"/>
    </source>
</evidence>
<dbReference type="InterPro" id="IPR024528">
    <property type="entry name" value="ThrE_2"/>
</dbReference>
<evidence type="ECO:0000256" key="7">
    <source>
        <dbReference type="ARBA" id="ARBA00034125"/>
    </source>
</evidence>
<evidence type="ECO:0000256" key="3">
    <source>
        <dbReference type="ARBA" id="ARBA00022519"/>
    </source>
</evidence>
<evidence type="ECO:0000256" key="2">
    <source>
        <dbReference type="ARBA" id="ARBA00022475"/>
    </source>
</evidence>
<dbReference type="GO" id="GO:0015744">
    <property type="term" value="P:succinate transport"/>
    <property type="evidence" value="ECO:0007669"/>
    <property type="project" value="TreeGrafter"/>
</dbReference>
<dbReference type="AlphaFoldDB" id="A0A2A6Z8L1"/>
<keyword evidence="3" id="KW-0997">Cell inner membrane</keyword>
<keyword evidence="4 8" id="KW-0812">Transmembrane</keyword>
<proteinExistence type="inferred from homology"/>
<dbReference type="GO" id="GO:0005886">
    <property type="term" value="C:plasma membrane"/>
    <property type="evidence" value="ECO:0007669"/>
    <property type="project" value="UniProtKB-SubCell"/>
</dbReference>
<reference evidence="10 11" key="1">
    <citation type="journal article" date="2017" name="Front. Microbiol.">
        <title>New Insights into the Diversity of the Genus Faecalibacterium.</title>
        <authorList>
            <person name="Benevides L."/>
            <person name="Burman S."/>
            <person name="Martin R."/>
            <person name="Robert V."/>
            <person name="Thomas M."/>
            <person name="Miquel S."/>
            <person name="Chain F."/>
            <person name="Sokol H."/>
            <person name="Bermudez-Humaran L.G."/>
            <person name="Morrison M."/>
            <person name="Langella P."/>
            <person name="Azevedo V.A."/>
            <person name="Chatel J.M."/>
            <person name="Soares S."/>
        </authorList>
    </citation>
    <scope>NUCLEOTIDE SEQUENCE [LARGE SCALE GENOMIC DNA]</scope>
    <source>
        <strain evidence="11">CNCM I-4540</strain>
    </source>
</reference>
<evidence type="ECO:0000259" key="9">
    <source>
        <dbReference type="Pfam" id="PF12821"/>
    </source>
</evidence>
<evidence type="ECO:0000256" key="6">
    <source>
        <dbReference type="ARBA" id="ARBA00023136"/>
    </source>
</evidence>
<evidence type="ECO:0000256" key="5">
    <source>
        <dbReference type="ARBA" id="ARBA00022989"/>
    </source>
</evidence>
<dbReference type="PANTHER" id="PTHR34390:SF1">
    <property type="entry name" value="SUCCINATE TRANSPORTER SUBUNIT YJJB-RELATED"/>
    <property type="match status" value="1"/>
</dbReference>